<keyword evidence="5 6" id="KW-0472">Membrane</keyword>
<keyword evidence="3 6" id="KW-0812">Transmembrane</keyword>
<dbReference type="PANTHER" id="PTHR43791:SF24">
    <property type="entry name" value="NICOTINIC ACID PLASMA MEMBRANE TRANSPORTER"/>
    <property type="match status" value="1"/>
</dbReference>
<evidence type="ECO:0000256" key="4">
    <source>
        <dbReference type="ARBA" id="ARBA00022989"/>
    </source>
</evidence>
<dbReference type="Gene3D" id="1.20.1250.20">
    <property type="entry name" value="MFS general substrate transporter like domains"/>
    <property type="match status" value="2"/>
</dbReference>
<comment type="subcellular location">
    <subcellularLocation>
        <location evidence="1">Membrane</location>
        <topology evidence="1">Multi-pass membrane protein</topology>
    </subcellularLocation>
</comment>
<evidence type="ECO:0000256" key="5">
    <source>
        <dbReference type="ARBA" id="ARBA00023136"/>
    </source>
</evidence>
<evidence type="ECO:0000313" key="7">
    <source>
        <dbReference type="EMBL" id="KAK5633531.1"/>
    </source>
</evidence>
<dbReference type="Pfam" id="PF07690">
    <property type="entry name" value="MFS_1"/>
    <property type="match status" value="1"/>
</dbReference>
<feature type="transmembrane region" description="Helical" evidence="6">
    <location>
        <begin position="442"/>
        <end position="462"/>
    </location>
</feature>
<keyword evidence="2" id="KW-0813">Transport</keyword>
<dbReference type="GO" id="GO:0022857">
    <property type="term" value="F:transmembrane transporter activity"/>
    <property type="evidence" value="ECO:0007669"/>
    <property type="project" value="InterPro"/>
</dbReference>
<feature type="transmembrane region" description="Helical" evidence="6">
    <location>
        <begin position="365"/>
        <end position="385"/>
    </location>
</feature>
<evidence type="ECO:0000256" key="1">
    <source>
        <dbReference type="ARBA" id="ARBA00004141"/>
    </source>
</evidence>
<evidence type="ECO:0000313" key="8">
    <source>
        <dbReference type="Proteomes" id="UP001305414"/>
    </source>
</evidence>
<gene>
    <name evidence="7" type="ORF">RRF57_009245</name>
</gene>
<evidence type="ECO:0000256" key="6">
    <source>
        <dbReference type="SAM" id="Phobius"/>
    </source>
</evidence>
<evidence type="ECO:0000256" key="2">
    <source>
        <dbReference type="ARBA" id="ARBA00022448"/>
    </source>
</evidence>
<feature type="transmembrane region" description="Helical" evidence="6">
    <location>
        <begin position="338"/>
        <end position="359"/>
    </location>
</feature>
<feature type="transmembrane region" description="Helical" evidence="6">
    <location>
        <begin position="303"/>
        <end position="326"/>
    </location>
</feature>
<evidence type="ECO:0008006" key="9">
    <source>
        <dbReference type="Google" id="ProtNLM"/>
    </source>
</evidence>
<feature type="transmembrane region" description="Helical" evidence="6">
    <location>
        <begin position="86"/>
        <end position="105"/>
    </location>
</feature>
<protein>
    <recommendedName>
        <fullName evidence="9">Major facilitator superfamily (MFS) profile domain-containing protein</fullName>
    </recommendedName>
</protein>
<dbReference type="EMBL" id="JAWHQM010000033">
    <property type="protein sequence ID" value="KAK5633531.1"/>
    <property type="molecule type" value="Genomic_DNA"/>
</dbReference>
<dbReference type="PANTHER" id="PTHR43791">
    <property type="entry name" value="PERMEASE-RELATED"/>
    <property type="match status" value="1"/>
</dbReference>
<feature type="transmembrane region" description="Helical" evidence="6">
    <location>
        <begin position="232"/>
        <end position="253"/>
    </location>
</feature>
<comment type="caution">
    <text evidence="7">The sequence shown here is derived from an EMBL/GenBank/DDBJ whole genome shotgun (WGS) entry which is preliminary data.</text>
</comment>
<proteinExistence type="predicted"/>
<feature type="transmembrane region" description="Helical" evidence="6">
    <location>
        <begin position="196"/>
        <end position="220"/>
    </location>
</feature>
<organism evidence="7 8">
    <name type="scientific">Xylaria bambusicola</name>
    <dbReference type="NCBI Taxonomy" id="326684"/>
    <lineage>
        <taxon>Eukaryota</taxon>
        <taxon>Fungi</taxon>
        <taxon>Dikarya</taxon>
        <taxon>Ascomycota</taxon>
        <taxon>Pezizomycotina</taxon>
        <taxon>Sordariomycetes</taxon>
        <taxon>Xylariomycetidae</taxon>
        <taxon>Xylariales</taxon>
        <taxon>Xylariaceae</taxon>
        <taxon>Xylaria</taxon>
    </lineage>
</organism>
<keyword evidence="8" id="KW-1185">Reference proteome</keyword>
<accession>A0AAN7ZBV3</accession>
<name>A0AAN7ZBV3_9PEZI</name>
<dbReference type="AlphaFoldDB" id="A0AAN7ZBV3"/>
<sequence length="501" mass="56225">MPNDISSRKVEIETQEFAGNGYGSEEEINERQRRERALVRRLDYFIAPVLMALNLISYLDRGNIGFAATQGMTRDIHLKENQLNTAVSIFYIFYILAEFPTSVLVKRLRFDRVIPTITLCWGKETSLSLDFSLAEYSRMRVASIGNDVNNSPRPCFVQSFGSLVATRILLGFFEGCLFPSITLCLCNWYKRDELGLRIALLFIASALAGAFGGLLAWAVFHLDGISNMAGWRWLYILEGLITVVWAGLCTVLLPQNYETAYFLDDEQKALMKKRAEEMDAYGGGSGHYTKKDIKEAAKDVKSWLHALIQINIVTVLYGFSTFLPIIIKDGFQFSTIQAQYLVIPVNIWGSMVYAIGAILSDRYSARFLPLVVCAPFGIAGYTILLCDVPSEIRYFATYLIAIPCFLCTGGNMDSADPNKYRRSYSGPDIPSGAGPAFTLGHAWSLGSLSIAFIGWWIMWTIYTRRQASKDKILTEGAIYADASFTDRSPNFKYQIDKNCII</sequence>
<dbReference type="SUPFAM" id="SSF103473">
    <property type="entry name" value="MFS general substrate transporter"/>
    <property type="match status" value="1"/>
</dbReference>
<feature type="transmembrane region" description="Helical" evidence="6">
    <location>
        <begin position="168"/>
        <end position="190"/>
    </location>
</feature>
<evidence type="ECO:0000256" key="3">
    <source>
        <dbReference type="ARBA" id="ARBA00022692"/>
    </source>
</evidence>
<dbReference type="Proteomes" id="UP001305414">
    <property type="component" value="Unassembled WGS sequence"/>
</dbReference>
<keyword evidence="4 6" id="KW-1133">Transmembrane helix</keyword>
<dbReference type="GO" id="GO:0016020">
    <property type="term" value="C:membrane"/>
    <property type="evidence" value="ECO:0007669"/>
    <property type="project" value="UniProtKB-SubCell"/>
</dbReference>
<dbReference type="InterPro" id="IPR011701">
    <property type="entry name" value="MFS"/>
</dbReference>
<dbReference type="InterPro" id="IPR036259">
    <property type="entry name" value="MFS_trans_sf"/>
</dbReference>
<reference evidence="7 8" key="1">
    <citation type="submission" date="2023-10" db="EMBL/GenBank/DDBJ databases">
        <title>Draft genome sequence of Xylaria bambusicola isolate GMP-LS, the root and basal stem rot pathogen of sugarcane in Indonesia.</title>
        <authorList>
            <person name="Selvaraj P."/>
            <person name="Muralishankar V."/>
            <person name="Muruganantham S."/>
            <person name="Sp S."/>
            <person name="Haryani S."/>
            <person name="Lau K.J.X."/>
            <person name="Naqvi N.I."/>
        </authorList>
    </citation>
    <scope>NUCLEOTIDE SEQUENCE [LARGE SCALE GENOMIC DNA]</scope>
    <source>
        <strain evidence="7">GMP-LS</strain>
    </source>
</reference>